<organism evidence="2 3">
    <name type="scientific">Rarobacter faecitabidus</name>
    <dbReference type="NCBI Taxonomy" id="13243"/>
    <lineage>
        <taxon>Bacteria</taxon>
        <taxon>Bacillati</taxon>
        <taxon>Actinomycetota</taxon>
        <taxon>Actinomycetes</taxon>
        <taxon>Micrococcales</taxon>
        <taxon>Rarobacteraceae</taxon>
        <taxon>Rarobacter</taxon>
    </lineage>
</organism>
<evidence type="ECO:0000256" key="1">
    <source>
        <dbReference type="SAM" id="SignalP"/>
    </source>
</evidence>
<dbReference type="EMBL" id="VFOS01000005">
    <property type="protein sequence ID" value="TQL57191.1"/>
    <property type="molecule type" value="Genomic_DNA"/>
</dbReference>
<reference evidence="2 3" key="1">
    <citation type="submission" date="2019-06" db="EMBL/GenBank/DDBJ databases">
        <title>Sequencing the genomes of 1000 actinobacteria strains.</title>
        <authorList>
            <person name="Klenk H.-P."/>
        </authorList>
    </citation>
    <scope>NUCLEOTIDE SEQUENCE [LARGE SCALE GENOMIC DNA]</scope>
    <source>
        <strain evidence="2 3">DSM 4813</strain>
    </source>
</reference>
<proteinExistence type="predicted"/>
<feature type="chain" id="PRO_5022184020" evidence="1">
    <location>
        <begin position="34"/>
        <end position="154"/>
    </location>
</feature>
<protein>
    <submittedName>
        <fullName evidence="2">Uncharacterized protein</fullName>
    </submittedName>
</protein>
<evidence type="ECO:0000313" key="3">
    <source>
        <dbReference type="Proteomes" id="UP000315389"/>
    </source>
</evidence>
<name>A0A542ZA64_RARFA</name>
<dbReference type="AlphaFoldDB" id="A0A542ZA64"/>
<dbReference type="Proteomes" id="UP000315389">
    <property type="component" value="Unassembled WGS sequence"/>
</dbReference>
<keyword evidence="1" id="KW-0732">Signal</keyword>
<accession>A0A542ZA64</accession>
<comment type="caution">
    <text evidence="2">The sequence shown here is derived from an EMBL/GenBank/DDBJ whole genome shotgun (WGS) entry which is preliminary data.</text>
</comment>
<feature type="signal peptide" evidence="1">
    <location>
        <begin position="1"/>
        <end position="33"/>
    </location>
</feature>
<keyword evidence="3" id="KW-1185">Reference proteome</keyword>
<evidence type="ECO:0000313" key="2">
    <source>
        <dbReference type="EMBL" id="TQL57191.1"/>
    </source>
</evidence>
<sequence length="154" mass="16029">MRASIDVMNTRTTKLAAAGVLALTLPLATTAEAVPLYRFDQPRAQSSGVTIAEARITSGDLDQLDEAHRTAYEAAAADADAAISRACNVLAAVEADDVPTWQALTEVGEAEIGLLAARAHVRHVAGFVDESSAADALAAMDQQLSDLLGVLETL</sequence>
<gene>
    <name evidence="2" type="ORF">FB461_2312</name>
</gene>